<name>A0A4D4MTJ4_STRAX</name>
<proteinExistence type="predicted"/>
<accession>A0A4D4MTJ4</accession>
<sequence length="151" mass="15283">MTAGHNGDTTLVTLTASGRSPVHWSARSGAPWLYLSRSSGTLEPGESFTIKVYVDHLREPVGPWHASVSVAPAGAVVTIDGYGTAGPPAPRPTPSHWTPPAPDPSATSPDPTPSDPPPTAEPTPTPTDPTPSDPPGSTPPSTDGGAPDPSS</sequence>
<feature type="compositionally biased region" description="Pro residues" evidence="1">
    <location>
        <begin position="87"/>
        <end position="103"/>
    </location>
</feature>
<organism evidence="3 4">
    <name type="scientific">Streptomyces avermitilis</name>
    <dbReference type="NCBI Taxonomy" id="33903"/>
    <lineage>
        <taxon>Bacteria</taxon>
        <taxon>Bacillati</taxon>
        <taxon>Actinomycetota</taxon>
        <taxon>Actinomycetes</taxon>
        <taxon>Kitasatosporales</taxon>
        <taxon>Streptomycetaceae</taxon>
        <taxon>Streptomyces</taxon>
    </lineage>
</organism>
<evidence type="ECO:0000259" key="2">
    <source>
        <dbReference type="Pfam" id="PF19190"/>
    </source>
</evidence>
<evidence type="ECO:0000256" key="1">
    <source>
        <dbReference type="SAM" id="MobiDB-lite"/>
    </source>
</evidence>
<gene>
    <name evidence="3" type="ORF">SAV31267_045010</name>
</gene>
<dbReference type="PRINTS" id="PR01217">
    <property type="entry name" value="PRICHEXTENSN"/>
</dbReference>
<reference evidence="3 4" key="1">
    <citation type="submission" date="2019-04" db="EMBL/GenBank/DDBJ databases">
        <title>Draft genome sequences of Streptomyces avermitilis ATCC 31267.</title>
        <authorList>
            <person name="Komaki H."/>
            <person name="Tamura T."/>
            <person name="Hosoyama A."/>
        </authorList>
    </citation>
    <scope>NUCLEOTIDE SEQUENCE [LARGE SCALE GENOMIC DNA]</scope>
    <source>
        <strain evidence="3 4">ATCC 31267</strain>
    </source>
</reference>
<evidence type="ECO:0000313" key="4">
    <source>
        <dbReference type="Proteomes" id="UP000299211"/>
    </source>
</evidence>
<feature type="domain" description="BACON" evidence="2">
    <location>
        <begin position="7"/>
        <end position="71"/>
    </location>
</feature>
<feature type="region of interest" description="Disordered" evidence="1">
    <location>
        <begin position="78"/>
        <end position="151"/>
    </location>
</feature>
<dbReference type="Proteomes" id="UP000299211">
    <property type="component" value="Unassembled WGS sequence"/>
</dbReference>
<evidence type="ECO:0000313" key="3">
    <source>
        <dbReference type="EMBL" id="GDY75016.1"/>
    </source>
</evidence>
<comment type="caution">
    <text evidence="3">The sequence shown here is derived from an EMBL/GenBank/DDBJ whole genome shotgun (WGS) entry which is preliminary data.</text>
</comment>
<dbReference type="InterPro" id="IPR024361">
    <property type="entry name" value="BACON"/>
</dbReference>
<feature type="compositionally biased region" description="Pro residues" evidence="1">
    <location>
        <begin position="110"/>
        <end position="138"/>
    </location>
</feature>
<feature type="compositionally biased region" description="Low complexity" evidence="1">
    <location>
        <begin position="139"/>
        <end position="151"/>
    </location>
</feature>
<dbReference type="AlphaFoldDB" id="A0A4D4MTJ4"/>
<protein>
    <recommendedName>
        <fullName evidence="2">BACON domain-containing protein</fullName>
    </recommendedName>
</protein>
<dbReference type="EMBL" id="BJHY01000001">
    <property type="protein sequence ID" value="GDY75016.1"/>
    <property type="molecule type" value="Genomic_DNA"/>
</dbReference>
<dbReference type="Pfam" id="PF19190">
    <property type="entry name" value="BACON_2"/>
    <property type="match status" value="1"/>
</dbReference>